<reference evidence="2" key="2">
    <citation type="journal article" date="2015" name="Fish Shellfish Immunol.">
        <title>Early steps in the European eel (Anguilla anguilla)-Vibrio vulnificus interaction in the gills: Role of the RtxA13 toxin.</title>
        <authorList>
            <person name="Callol A."/>
            <person name="Pajuelo D."/>
            <person name="Ebbesson L."/>
            <person name="Teles M."/>
            <person name="MacKenzie S."/>
            <person name="Amaro C."/>
        </authorList>
    </citation>
    <scope>NUCLEOTIDE SEQUENCE</scope>
</reference>
<reference evidence="2" key="1">
    <citation type="submission" date="2014-11" db="EMBL/GenBank/DDBJ databases">
        <authorList>
            <person name="Amaro Gonzalez C."/>
        </authorList>
    </citation>
    <scope>NUCLEOTIDE SEQUENCE</scope>
</reference>
<organism evidence="2">
    <name type="scientific">Anguilla anguilla</name>
    <name type="common">European freshwater eel</name>
    <name type="synonym">Muraena anguilla</name>
    <dbReference type="NCBI Taxonomy" id="7936"/>
    <lineage>
        <taxon>Eukaryota</taxon>
        <taxon>Metazoa</taxon>
        <taxon>Chordata</taxon>
        <taxon>Craniata</taxon>
        <taxon>Vertebrata</taxon>
        <taxon>Euteleostomi</taxon>
        <taxon>Actinopterygii</taxon>
        <taxon>Neopterygii</taxon>
        <taxon>Teleostei</taxon>
        <taxon>Anguilliformes</taxon>
        <taxon>Anguillidae</taxon>
        <taxon>Anguilla</taxon>
    </lineage>
</organism>
<dbReference type="AlphaFoldDB" id="A0A0E9QAX3"/>
<proteinExistence type="predicted"/>
<protein>
    <submittedName>
        <fullName evidence="2">Uncharacterized protein</fullName>
    </submittedName>
</protein>
<name>A0A0E9QAX3_ANGAN</name>
<accession>A0A0E9QAX3</accession>
<sequence>MLRAGTQSHSTDSVRSSCFP</sequence>
<evidence type="ECO:0000313" key="2">
    <source>
        <dbReference type="EMBL" id="JAH13233.1"/>
    </source>
</evidence>
<feature type="region of interest" description="Disordered" evidence="1">
    <location>
        <begin position="1"/>
        <end position="20"/>
    </location>
</feature>
<dbReference type="EMBL" id="GBXM01095344">
    <property type="protein sequence ID" value="JAH13233.1"/>
    <property type="molecule type" value="Transcribed_RNA"/>
</dbReference>
<evidence type="ECO:0000256" key="1">
    <source>
        <dbReference type="SAM" id="MobiDB-lite"/>
    </source>
</evidence>